<dbReference type="Proteomes" id="UP000030755">
    <property type="component" value="Unassembled WGS sequence"/>
</dbReference>
<proteinExistence type="predicted"/>
<accession>A0A075AYP5</accession>
<name>A0A075AYP5_ROZAC</name>
<reference evidence="1 3" key="1">
    <citation type="journal article" date="2013" name="Curr. Biol.">
        <title>Shared signatures of parasitism and phylogenomics unite Cryptomycota and microsporidia.</title>
        <authorList>
            <person name="James T.Y."/>
            <person name="Pelin A."/>
            <person name="Bonen L."/>
            <person name="Ahrendt S."/>
            <person name="Sain D."/>
            <person name="Corradi N."/>
            <person name="Stajich J.E."/>
        </authorList>
    </citation>
    <scope>NUCLEOTIDE SEQUENCE [LARGE SCALE GENOMIC DNA]</scope>
    <source>
        <strain evidence="1 3">CSF55</strain>
        <strain evidence="1 3">CSF55</strain>
    </source>
</reference>
<dbReference type="EMBL" id="KE560844">
    <property type="protein sequence ID" value="EPZ35402.1"/>
    <property type="molecule type" value="Genomic_DNA"/>
</dbReference>
<reference evidence="4" key="2">
    <citation type="journal article" date="2018" name="Nat. Microbiol.">
        <title>Leveraging single-cell genomics to expand the fungal tree of life.</title>
        <authorList>
            <person name="Ahrendt S.R."/>
            <person name="Quandt C.A."/>
            <person name="Ciobanu D."/>
            <person name="Clum A."/>
            <person name="Salamov A."/>
            <person name="Andreopoulos B."/>
            <person name="Cheng J.F."/>
            <person name="Woyke T."/>
            <person name="Pelin A."/>
            <person name="Henrissat B."/>
            <person name="Reynolds N.K."/>
            <person name="Benny G.L."/>
            <person name="Smith M.E."/>
            <person name="James T.Y."/>
            <person name="Grigoriev I.V."/>
        </authorList>
    </citation>
    <scope>NUCLEOTIDE SEQUENCE [LARGE SCALE GENOMIC DNA]</scope>
    <source>
        <strain evidence="4">CSF55</strain>
    </source>
</reference>
<dbReference type="AlphaFoldDB" id="A0A075AYP5"/>
<gene>
    <name evidence="1" type="ORF">O9G_003813</name>
    <name evidence="2" type="ORF">ROZALSC1DRAFT_28905</name>
</gene>
<evidence type="ECO:0000313" key="3">
    <source>
        <dbReference type="Proteomes" id="UP000030755"/>
    </source>
</evidence>
<dbReference type="Proteomes" id="UP000281549">
    <property type="component" value="Unassembled WGS sequence"/>
</dbReference>
<evidence type="ECO:0000313" key="1">
    <source>
        <dbReference type="EMBL" id="EPZ35402.1"/>
    </source>
</evidence>
<organism evidence="1 3">
    <name type="scientific">Rozella allomycis (strain CSF55)</name>
    <dbReference type="NCBI Taxonomy" id="988480"/>
    <lineage>
        <taxon>Eukaryota</taxon>
        <taxon>Fungi</taxon>
        <taxon>Fungi incertae sedis</taxon>
        <taxon>Cryptomycota</taxon>
        <taxon>Cryptomycota incertae sedis</taxon>
        <taxon>Rozella</taxon>
    </lineage>
</organism>
<keyword evidence="3" id="KW-1185">Reference proteome</keyword>
<protein>
    <submittedName>
        <fullName evidence="1">Uncharacterized protein</fullName>
    </submittedName>
</protein>
<sequence>MQNSTNNYANLLAKKVSYQIDEINHHDFDFNFKFEDQTEKHEFKNKQRINKLSGMHTSKIRDGDLNFSVSGKGLGYKNIKVIRPKPFDTLLRINEQQRDQTKTYNGRVNRKSNSKPGIFNGLDIKFSIKNLRPSDIRRRFINQGRLYYFNQDIHIRPIIFRQHGSDSLQQIYVGGQSVIKTFKQ</sequence>
<reference evidence="2" key="3">
    <citation type="submission" date="2018-08" db="EMBL/GenBank/DDBJ databases">
        <title>Leveraging single-cell genomics to expand the Fungal Tree of Life.</title>
        <authorList>
            <consortium name="DOE Joint Genome Institute"/>
            <person name="Ahrendt S.R."/>
            <person name="Quandt C.A."/>
            <person name="Ciobanu D."/>
            <person name="Clum A."/>
            <person name="Salamov A."/>
            <person name="Andreopoulos B."/>
            <person name="Cheng J.-F."/>
            <person name="Woyke T."/>
            <person name="Pelin A."/>
            <person name="Henrissat B."/>
            <person name="Reynolds N."/>
            <person name="Benny G.L."/>
            <person name="Smith M.E."/>
            <person name="James T.Y."/>
            <person name="Grigoriev I.V."/>
        </authorList>
    </citation>
    <scope>NUCLEOTIDE SEQUENCE</scope>
    <source>
        <strain evidence="2">CSF55</strain>
    </source>
</reference>
<evidence type="ECO:0000313" key="2">
    <source>
        <dbReference type="EMBL" id="RKP19509.1"/>
    </source>
</evidence>
<dbReference type="EMBL" id="ML005211">
    <property type="protein sequence ID" value="RKP19509.1"/>
    <property type="molecule type" value="Genomic_DNA"/>
</dbReference>
<dbReference type="HOGENOM" id="CLU_1469005_0_0_1"/>
<evidence type="ECO:0000313" key="4">
    <source>
        <dbReference type="Proteomes" id="UP000281549"/>
    </source>
</evidence>